<protein>
    <submittedName>
        <fullName evidence="1">Uncharacterized protein</fullName>
    </submittedName>
</protein>
<dbReference type="AlphaFoldDB" id="A0A0F9GD16"/>
<gene>
    <name evidence="1" type="ORF">LCGC14_1842000</name>
</gene>
<name>A0A0F9GD16_9ZZZZ</name>
<organism evidence="1">
    <name type="scientific">marine sediment metagenome</name>
    <dbReference type="NCBI Taxonomy" id="412755"/>
    <lineage>
        <taxon>unclassified sequences</taxon>
        <taxon>metagenomes</taxon>
        <taxon>ecological metagenomes</taxon>
    </lineage>
</organism>
<comment type="caution">
    <text evidence="1">The sequence shown here is derived from an EMBL/GenBank/DDBJ whole genome shotgun (WGS) entry which is preliminary data.</text>
</comment>
<dbReference type="EMBL" id="LAZR01018366">
    <property type="protein sequence ID" value="KKL96683.1"/>
    <property type="molecule type" value="Genomic_DNA"/>
</dbReference>
<proteinExistence type="predicted"/>
<evidence type="ECO:0000313" key="1">
    <source>
        <dbReference type="EMBL" id="KKL96683.1"/>
    </source>
</evidence>
<accession>A0A0F9GD16</accession>
<sequence>LSPAFESLGFQETPTYLRHPALGFMAIPRVSTEAGRSGALQTLTTLGVKPRLVREGGTGRIFFADPSGTLRQIPNTQAFRDFGFSSDDVIQLGPGEIAALGPIGAPLTEAPPLIEPGVSERRFPQSTMPRTLEFPHGETILLPEMRKLASLWRFISTDTRKVISSALSFGGQSADEQFRERRAFTPQGSALRAGATFG</sequence>
<reference evidence="1" key="1">
    <citation type="journal article" date="2015" name="Nature">
        <title>Complex archaea that bridge the gap between prokaryotes and eukaryotes.</title>
        <authorList>
            <person name="Spang A."/>
            <person name="Saw J.H."/>
            <person name="Jorgensen S.L."/>
            <person name="Zaremba-Niedzwiedzka K."/>
            <person name="Martijn J."/>
            <person name="Lind A.E."/>
            <person name="van Eijk R."/>
            <person name="Schleper C."/>
            <person name="Guy L."/>
            <person name="Ettema T.J."/>
        </authorList>
    </citation>
    <scope>NUCLEOTIDE SEQUENCE</scope>
</reference>
<feature type="non-terminal residue" evidence="1">
    <location>
        <position position="1"/>
    </location>
</feature>